<dbReference type="PROSITE" id="PS51733">
    <property type="entry name" value="BPL_LPL_CATALYTIC"/>
    <property type="match status" value="1"/>
</dbReference>
<dbReference type="InterPro" id="IPR020605">
    <property type="entry name" value="Octanoyltransferase_CS"/>
</dbReference>
<name>A0A8R1V2T7_PRIPA</name>
<dbReference type="GO" id="GO:0009249">
    <property type="term" value="P:protein lipoylation"/>
    <property type="evidence" value="ECO:0007669"/>
    <property type="project" value="InterPro"/>
</dbReference>
<comment type="similarity">
    <text evidence="2">Belongs to the LipB family.</text>
</comment>
<sequence length="253" mass="27731">MSRLSLIKLGTISYMEGLSQQSKFTNIVKQSIANHFPRHFLLLLEHRPVYTVGIRSNTVSDEEESRLKRMGADFHRTSRGGLITFHGPGQLVAYPILALKGLRDSSGKALGVRRYVEQLEECLIRTANGLGVKGVDRVDGLPGVWVEGRRKLASLGVSVQHGVTGHGLALNCDMDLTWFDKIVACGISGVKMTSLLQETLSINPSCDCSVSTVIPHLINAFSQSFHLDANRLIVDEDCPSNEIVIPRHSSSIV</sequence>
<dbReference type="CDD" id="cd16444">
    <property type="entry name" value="LipB"/>
    <property type="match status" value="1"/>
</dbReference>
<dbReference type="EnsemblMetazoa" id="PPA46554.1">
    <property type="protein sequence ID" value="PPA46554.1"/>
    <property type="gene ID" value="WBGene00304333"/>
</dbReference>
<dbReference type="Proteomes" id="UP000005239">
    <property type="component" value="Unassembled WGS sequence"/>
</dbReference>
<evidence type="ECO:0000256" key="6">
    <source>
        <dbReference type="ARBA" id="ARBA00030797"/>
    </source>
</evidence>
<keyword evidence="10" id="KW-1185">Reference proteome</keyword>
<gene>
    <name evidence="9" type="primary">WBGene00304333</name>
</gene>
<dbReference type="InterPro" id="IPR004143">
    <property type="entry name" value="BPL_LPL_catalytic"/>
</dbReference>
<dbReference type="PANTHER" id="PTHR10993">
    <property type="entry name" value="OCTANOYLTRANSFERASE"/>
    <property type="match status" value="1"/>
</dbReference>
<dbReference type="Pfam" id="PF21948">
    <property type="entry name" value="LplA-B_cat"/>
    <property type="match status" value="1"/>
</dbReference>
<keyword evidence="4" id="KW-0808">Transferase</keyword>
<evidence type="ECO:0000256" key="4">
    <source>
        <dbReference type="ARBA" id="ARBA00022679"/>
    </source>
</evidence>
<evidence type="ECO:0000256" key="3">
    <source>
        <dbReference type="ARBA" id="ARBA00012334"/>
    </source>
</evidence>
<reference evidence="10" key="1">
    <citation type="journal article" date="2008" name="Nat. Genet.">
        <title>The Pristionchus pacificus genome provides a unique perspective on nematode lifestyle and parasitism.</title>
        <authorList>
            <person name="Dieterich C."/>
            <person name="Clifton S.W."/>
            <person name="Schuster L.N."/>
            <person name="Chinwalla A."/>
            <person name="Delehaunty K."/>
            <person name="Dinkelacker I."/>
            <person name="Fulton L."/>
            <person name="Fulton R."/>
            <person name="Godfrey J."/>
            <person name="Minx P."/>
            <person name="Mitreva M."/>
            <person name="Roeseler W."/>
            <person name="Tian H."/>
            <person name="Witte H."/>
            <person name="Yang S.P."/>
            <person name="Wilson R.K."/>
            <person name="Sommer R.J."/>
        </authorList>
    </citation>
    <scope>NUCLEOTIDE SEQUENCE [LARGE SCALE GENOMIC DNA]</scope>
    <source>
        <strain evidence="10">PS312</strain>
    </source>
</reference>
<comment type="pathway">
    <text evidence="1">Protein modification; protein lipoylation via endogenous pathway; protein N(6)-(lipoyl)lysine from octanoyl-[acyl-carrier-protein]: step 1/2.</text>
</comment>
<dbReference type="GO" id="GO:0033819">
    <property type="term" value="F:lipoyl(octanoyl) transferase activity"/>
    <property type="evidence" value="ECO:0000318"/>
    <property type="project" value="GO_Central"/>
</dbReference>
<evidence type="ECO:0000313" key="10">
    <source>
        <dbReference type="Proteomes" id="UP000005239"/>
    </source>
</evidence>
<dbReference type="HAMAP" id="MF_00013">
    <property type="entry name" value="LipB"/>
    <property type="match status" value="1"/>
</dbReference>
<evidence type="ECO:0000256" key="5">
    <source>
        <dbReference type="ARBA" id="ARBA00023315"/>
    </source>
</evidence>
<dbReference type="EC" id="2.3.1.181" evidence="3"/>
<reference evidence="9" key="2">
    <citation type="submission" date="2022-06" db="UniProtKB">
        <authorList>
            <consortium name="EnsemblMetazoa"/>
        </authorList>
    </citation>
    <scope>IDENTIFICATION</scope>
    <source>
        <strain evidence="9">PS312</strain>
    </source>
</reference>
<dbReference type="InterPro" id="IPR000544">
    <property type="entry name" value="Octanoyltransferase"/>
</dbReference>
<dbReference type="GO" id="GO:0005739">
    <property type="term" value="C:mitochondrion"/>
    <property type="evidence" value="ECO:0000318"/>
    <property type="project" value="GO_Central"/>
</dbReference>
<organism evidence="9 10">
    <name type="scientific">Pristionchus pacificus</name>
    <name type="common">Parasitic nematode worm</name>
    <dbReference type="NCBI Taxonomy" id="54126"/>
    <lineage>
        <taxon>Eukaryota</taxon>
        <taxon>Metazoa</taxon>
        <taxon>Ecdysozoa</taxon>
        <taxon>Nematoda</taxon>
        <taxon>Chromadorea</taxon>
        <taxon>Rhabditida</taxon>
        <taxon>Rhabditina</taxon>
        <taxon>Diplogasteromorpha</taxon>
        <taxon>Diplogasteroidea</taxon>
        <taxon>Neodiplogasteridae</taxon>
        <taxon>Pristionchus</taxon>
    </lineage>
</organism>
<evidence type="ECO:0000256" key="7">
    <source>
        <dbReference type="ARBA" id="ARBA00033331"/>
    </source>
</evidence>
<proteinExistence type="inferred from homology"/>
<keyword evidence="5" id="KW-0012">Acyltransferase</keyword>
<dbReference type="NCBIfam" id="NF010925">
    <property type="entry name" value="PRK14345.1"/>
    <property type="match status" value="1"/>
</dbReference>
<dbReference type="SUPFAM" id="SSF55681">
    <property type="entry name" value="Class II aaRS and biotin synthetases"/>
    <property type="match status" value="1"/>
</dbReference>
<evidence type="ECO:0000313" key="9">
    <source>
        <dbReference type="EnsemblMetazoa" id="PPA46554.1"/>
    </source>
</evidence>
<dbReference type="NCBIfam" id="TIGR00214">
    <property type="entry name" value="lipB"/>
    <property type="match status" value="1"/>
</dbReference>
<dbReference type="InterPro" id="IPR045864">
    <property type="entry name" value="aa-tRNA-synth_II/BPL/LPL"/>
</dbReference>
<dbReference type="PANTHER" id="PTHR10993:SF7">
    <property type="entry name" value="LIPOYLTRANSFERASE 2, MITOCHONDRIAL-RELATED"/>
    <property type="match status" value="1"/>
</dbReference>
<evidence type="ECO:0000256" key="2">
    <source>
        <dbReference type="ARBA" id="ARBA00007907"/>
    </source>
</evidence>
<feature type="domain" description="BPL/LPL catalytic" evidence="8">
    <location>
        <begin position="35"/>
        <end position="225"/>
    </location>
</feature>
<evidence type="ECO:0000256" key="1">
    <source>
        <dbReference type="ARBA" id="ARBA00004821"/>
    </source>
</evidence>
<dbReference type="PROSITE" id="PS01313">
    <property type="entry name" value="LIPB"/>
    <property type="match status" value="1"/>
</dbReference>
<dbReference type="AlphaFoldDB" id="A0A8R1V2T7"/>
<dbReference type="OrthoDB" id="19908at2759"/>
<accession>A0A8R1V2T7</accession>
<protein>
    <recommendedName>
        <fullName evidence="3">lipoyl(octanoyl) transferase</fullName>
        <ecNumber evidence="3">2.3.1.181</ecNumber>
    </recommendedName>
    <alternativeName>
        <fullName evidence="6">Lipoate-protein ligase B</fullName>
    </alternativeName>
    <alternativeName>
        <fullName evidence="7">Lipoyl/octanoyl transferase</fullName>
    </alternativeName>
</protein>
<dbReference type="Gene3D" id="3.30.930.10">
    <property type="entry name" value="Bira Bifunctional Protein, Domain 2"/>
    <property type="match status" value="1"/>
</dbReference>
<evidence type="ECO:0000259" key="8">
    <source>
        <dbReference type="PROSITE" id="PS51733"/>
    </source>
</evidence>